<evidence type="ECO:0000313" key="11">
    <source>
        <dbReference type="Proteomes" id="UP000562984"/>
    </source>
</evidence>
<proteinExistence type="inferred from homology"/>
<dbReference type="AlphaFoldDB" id="A0A849A753"/>
<evidence type="ECO:0000313" key="10">
    <source>
        <dbReference type="EMBL" id="NNG34938.1"/>
    </source>
</evidence>
<evidence type="ECO:0000256" key="4">
    <source>
        <dbReference type="ARBA" id="ARBA00013244"/>
    </source>
</evidence>
<dbReference type="SUPFAM" id="SSF53474">
    <property type="entry name" value="alpha/beta-Hydrolases"/>
    <property type="match status" value="1"/>
</dbReference>
<dbReference type="InterPro" id="IPR050583">
    <property type="entry name" value="Mycobacterial_A85_antigen"/>
</dbReference>
<dbReference type="InterPro" id="IPR029058">
    <property type="entry name" value="AB_hydrolase_fold"/>
</dbReference>
<dbReference type="GO" id="GO:0050348">
    <property type="term" value="F:trehalose O-mycolyltransferase activity"/>
    <property type="evidence" value="ECO:0007669"/>
    <property type="project" value="UniProtKB-EC"/>
</dbReference>
<gene>
    <name evidence="10" type="ORF">HKD39_04230</name>
</gene>
<dbReference type="Proteomes" id="UP000562984">
    <property type="component" value="Unassembled WGS sequence"/>
</dbReference>
<feature type="region of interest" description="Disordered" evidence="9">
    <location>
        <begin position="1"/>
        <end position="26"/>
    </location>
</feature>
<dbReference type="EC" id="2.3.1.20" evidence="4"/>
<dbReference type="EMBL" id="JABEND010000002">
    <property type="protein sequence ID" value="NNG34938.1"/>
    <property type="molecule type" value="Genomic_DNA"/>
</dbReference>
<comment type="similarity">
    <text evidence="2">Belongs to the mycobacterial A85 antigen family.</text>
</comment>
<comment type="caution">
    <text evidence="10">The sequence shown here is derived from an EMBL/GenBank/DDBJ whole genome shotgun (WGS) entry which is preliminary data.</text>
</comment>
<evidence type="ECO:0000256" key="6">
    <source>
        <dbReference type="ARBA" id="ARBA00023315"/>
    </source>
</evidence>
<dbReference type="RefSeq" id="WP_171198599.1">
    <property type="nucleotide sequence ID" value="NZ_JABEND010000002.1"/>
</dbReference>
<dbReference type="Pfam" id="PF00756">
    <property type="entry name" value="Esterase"/>
    <property type="match status" value="1"/>
</dbReference>
<dbReference type="PROSITE" id="PS51318">
    <property type="entry name" value="TAT"/>
    <property type="match status" value="1"/>
</dbReference>
<dbReference type="PANTHER" id="PTHR48098:SF1">
    <property type="entry name" value="DIACYLGLYCEROL ACYLTRANSFERASE_MYCOLYLTRANSFERASE AG85A"/>
    <property type="match status" value="1"/>
</dbReference>
<dbReference type="InterPro" id="IPR006311">
    <property type="entry name" value="TAT_signal"/>
</dbReference>
<organism evidence="10 11">
    <name type="scientific">Nakamurella aerolata</name>
    <dbReference type="NCBI Taxonomy" id="1656892"/>
    <lineage>
        <taxon>Bacteria</taxon>
        <taxon>Bacillati</taxon>
        <taxon>Actinomycetota</taxon>
        <taxon>Actinomycetes</taxon>
        <taxon>Nakamurellales</taxon>
        <taxon>Nakamurellaceae</taxon>
        <taxon>Nakamurella</taxon>
    </lineage>
</organism>
<comment type="catalytic activity">
    <reaction evidence="1">
        <text>2 alpha,alpha'-trehalose 6-mycolate = alpha,alpha'-trehalose 6,6'-bismycolate + alpha,alpha-trehalose</text>
        <dbReference type="Rhea" id="RHEA:23472"/>
        <dbReference type="ChEBI" id="CHEBI:16551"/>
        <dbReference type="ChEBI" id="CHEBI:18195"/>
        <dbReference type="ChEBI" id="CHEBI:18234"/>
        <dbReference type="EC" id="2.3.1.122"/>
    </reaction>
</comment>
<dbReference type="GO" id="GO:0004144">
    <property type="term" value="F:diacylglycerol O-acyltransferase activity"/>
    <property type="evidence" value="ECO:0007669"/>
    <property type="project" value="UniProtKB-EC"/>
</dbReference>
<evidence type="ECO:0000256" key="1">
    <source>
        <dbReference type="ARBA" id="ARBA00000697"/>
    </source>
</evidence>
<evidence type="ECO:0000256" key="2">
    <source>
        <dbReference type="ARBA" id="ARBA00005874"/>
    </source>
</evidence>
<protein>
    <recommendedName>
        <fullName evidence="7">Acyl-CoA:diacylglycerol acyltransferase</fullName>
        <ecNumber evidence="3">2.3.1.122</ecNumber>
        <ecNumber evidence="4">2.3.1.20</ecNumber>
    </recommendedName>
</protein>
<evidence type="ECO:0000256" key="8">
    <source>
        <dbReference type="ARBA" id="ARBA00048109"/>
    </source>
</evidence>
<dbReference type="PANTHER" id="PTHR48098">
    <property type="entry name" value="ENTEROCHELIN ESTERASE-RELATED"/>
    <property type="match status" value="1"/>
</dbReference>
<sequence length="358" mass="38533">MTVSNPIDPTTSADTTDTAGTATAAKPTVLNRRNTLKAGALALAASAVTIGGATTQARAAVPGLTEIFNVRVNARWWDFRFNTTAMTLFPPSVRVILPDGYDQNPGRRYPVLLLLHGGHAEGVNPAQRFPGAYKDWTEHGGIADRQTVGKDVIILCPDGGNGGFYVNWKGPQGAKVNWEEFHIPQLLNWADQRLRTIVGWKTKAVAGLSMGGYGAMVYAARNPQVFSSASAYSGALDVFDINQIAVMTGSPVSDGQLPGSIFQADTGMMQQWNPRALAGNLRGLRLFVSSGDGNDGNPASWIQESTARRTNDAFVGDLRARGIGVDYRFMRGGGHVWPNWNYFFGQDINGILAALPHQ</sequence>
<keyword evidence="5" id="KW-0808">Transferase</keyword>
<comment type="catalytic activity">
    <reaction evidence="8">
        <text>an acyl-CoA + a 1,2-diacyl-sn-glycerol = a triacyl-sn-glycerol + CoA</text>
        <dbReference type="Rhea" id="RHEA:10868"/>
        <dbReference type="ChEBI" id="CHEBI:17815"/>
        <dbReference type="ChEBI" id="CHEBI:57287"/>
        <dbReference type="ChEBI" id="CHEBI:58342"/>
        <dbReference type="ChEBI" id="CHEBI:64615"/>
        <dbReference type="EC" id="2.3.1.20"/>
    </reaction>
</comment>
<evidence type="ECO:0000256" key="7">
    <source>
        <dbReference type="ARBA" id="ARBA00032572"/>
    </source>
</evidence>
<name>A0A849A753_9ACTN</name>
<evidence type="ECO:0000256" key="5">
    <source>
        <dbReference type="ARBA" id="ARBA00022679"/>
    </source>
</evidence>
<evidence type="ECO:0000256" key="9">
    <source>
        <dbReference type="SAM" id="MobiDB-lite"/>
    </source>
</evidence>
<evidence type="ECO:0000256" key="3">
    <source>
        <dbReference type="ARBA" id="ARBA00012820"/>
    </source>
</evidence>
<keyword evidence="6" id="KW-0012">Acyltransferase</keyword>
<keyword evidence="11" id="KW-1185">Reference proteome</keyword>
<dbReference type="Gene3D" id="3.40.50.1820">
    <property type="entry name" value="alpha/beta hydrolase"/>
    <property type="match status" value="1"/>
</dbReference>
<dbReference type="InterPro" id="IPR000801">
    <property type="entry name" value="Esterase-like"/>
</dbReference>
<reference evidence="10 11" key="1">
    <citation type="submission" date="2020-05" db="EMBL/GenBank/DDBJ databases">
        <title>Nakamurella sp. DB0629 isolated from air conditioner.</title>
        <authorList>
            <person name="Kim D.H."/>
            <person name="Kim D.-U."/>
        </authorList>
    </citation>
    <scope>NUCLEOTIDE SEQUENCE [LARGE SCALE GENOMIC DNA]</scope>
    <source>
        <strain evidence="10 11">DB0629</strain>
    </source>
</reference>
<dbReference type="EC" id="2.3.1.122" evidence="3"/>
<accession>A0A849A753</accession>